<feature type="compositionally biased region" description="Basic and acidic residues" evidence="6">
    <location>
        <begin position="24"/>
        <end position="34"/>
    </location>
</feature>
<keyword evidence="4" id="KW-0007">Acetylation</keyword>
<comment type="subunit">
    <text evidence="5">Supercomplex made of cofactors A to E. Cofactors A and D function by capturing and stabilizing tubulin in a quasi-native conformation. Cofactor E binds to the cofactor D-tubulin complex; interaction with cofactor C then causes the release of tubulin polypeptides that are committed to the native state.</text>
</comment>
<feature type="domain" description="C-CAP/cofactor C-like" evidence="7">
    <location>
        <begin position="195"/>
        <end position="351"/>
    </location>
</feature>
<dbReference type="GO" id="GO:0015631">
    <property type="term" value="F:tubulin binding"/>
    <property type="evidence" value="ECO:0007669"/>
    <property type="project" value="InterPro"/>
</dbReference>
<comment type="subcellular location">
    <subcellularLocation>
        <location evidence="1">Cytoplasm</location>
    </subcellularLocation>
</comment>
<dbReference type="GO" id="GO:0005737">
    <property type="term" value="C:cytoplasm"/>
    <property type="evidence" value="ECO:0007669"/>
    <property type="project" value="UniProtKB-SubCell"/>
</dbReference>
<dbReference type="PROSITE" id="PS51329">
    <property type="entry name" value="C_CAP_COFACTOR_C"/>
    <property type="match status" value="1"/>
</dbReference>
<feature type="region of interest" description="Disordered" evidence="6">
    <location>
        <begin position="24"/>
        <end position="49"/>
    </location>
</feature>
<dbReference type="Pfam" id="PF07986">
    <property type="entry name" value="TBCC"/>
    <property type="match status" value="1"/>
</dbReference>
<accession>A0A5K3FBI7</accession>
<dbReference type="Pfam" id="PF16752">
    <property type="entry name" value="TBCC_N"/>
    <property type="match status" value="1"/>
</dbReference>
<name>A0A5K3FBI7_MESCO</name>
<evidence type="ECO:0000256" key="6">
    <source>
        <dbReference type="SAM" id="MobiDB-lite"/>
    </source>
</evidence>
<reference evidence="8" key="1">
    <citation type="submission" date="2019-11" db="UniProtKB">
        <authorList>
            <consortium name="WormBaseParasite"/>
        </authorList>
    </citation>
    <scope>IDENTIFICATION</scope>
</reference>
<dbReference type="AlphaFoldDB" id="A0A5K3FBI7"/>
<protein>
    <submittedName>
        <fullName evidence="8">C-CAP/cofactor C-like domain-containing protein</fullName>
    </submittedName>
</protein>
<dbReference type="InterPro" id="IPR012945">
    <property type="entry name" value="Tubulin-bd_cofactor_C_dom"/>
</dbReference>
<sequence length="378" mass="42053">MAEGASVPAGGMPAQLLERLAAREAQRKAAEHMSRRERRTVGEGLGGTGVDIQLPPLRLEPLNDDEAPVFTSPLHNTPSFFLEHMARAKALLLGRINRFCEACSTAEDSPSPSERTKTLDDLLSQIEELQRWFSESSPHLKPFHVEQARLDVEEIKARFHEVRETVLPKKKFKFGNKTTTDATKPKHSPQQAVSPLKAPVAGVVAVAPSKFTFSNLVDRDDLRLPAPGDPADALRDQSICLSDLTRCVVHVESISGNLMMNRLTGCTVYTRQPVASSVLLRNCTDCRFVLACRQLRIHQTRDTRLDIFVPSAPIIEDSCRLTVGPYTSCPSTREVFGEAENHWNHVQDFSCPTLVAENATKSPNWSLLPESDWLRDNQ</sequence>
<organism evidence="8">
    <name type="scientific">Mesocestoides corti</name>
    <name type="common">Flatworm</name>
    <dbReference type="NCBI Taxonomy" id="53468"/>
    <lineage>
        <taxon>Eukaryota</taxon>
        <taxon>Metazoa</taxon>
        <taxon>Spiralia</taxon>
        <taxon>Lophotrochozoa</taxon>
        <taxon>Platyhelminthes</taxon>
        <taxon>Cestoda</taxon>
        <taxon>Eucestoda</taxon>
        <taxon>Cyclophyllidea</taxon>
        <taxon>Mesocestoididae</taxon>
        <taxon>Mesocestoides</taxon>
    </lineage>
</organism>
<evidence type="ECO:0000256" key="2">
    <source>
        <dbReference type="ARBA" id="ARBA00008848"/>
    </source>
</evidence>
<dbReference type="Gene3D" id="2.160.20.70">
    <property type="match status" value="1"/>
</dbReference>
<dbReference type="InterPro" id="IPR027684">
    <property type="entry name" value="TBCC"/>
</dbReference>
<dbReference type="PANTHER" id="PTHR15139">
    <property type="entry name" value="TUBULIN FOLDING COFACTOR C"/>
    <property type="match status" value="1"/>
</dbReference>
<dbReference type="GO" id="GO:0007023">
    <property type="term" value="P:post-chaperonin tubulin folding pathway"/>
    <property type="evidence" value="ECO:0007669"/>
    <property type="project" value="InterPro"/>
</dbReference>
<dbReference type="Gene3D" id="1.20.58.1250">
    <property type="entry name" value="Tubulin Binding Cofactor C, N-terminal domain"/>
    <property type="match status" value="1"/>
</dbReference>
<dbReference type="InterPro" id="IPR016098">
    <property type="entry name" value="CAP/MinC_C"/>
</dbReference>
<evidence type="ECO:0000259" key="7">
    <source>
        <dbReference type="PROSITE" id="PS51329"/>
    </source>
</evidence>
<keyword evidence="3" id="KW-0963">Cytoplasm</keyword>
<evidence type="ECO:0000256" key="5">
    <source>
        <dbReference type="ARBA" id="ARBA00026055"/>
    </source>
</evidence>
<evidence type="ECO:0000256" key="1">
    <source>
        <dbReference type="ARBA" id="ARBA00004496"/>
    </source>
</evidence>
<dbReference type="WBParaSite" id="MCU_006504-RA">
    <property type="protein sequence ID" value="MCU_006504-RA"/>
    <property type="gene ID" value="MCU_006504"/>
</dbReference>
<dbReference type="GO" id="GO:0007021">
    <property type="term" value="P:tubulin complex assembly"/>
    <property type="evidence" value="ECO:0007669"/>
    <property type="project" value="TreeGrafter"/>
</dbReference>
<dbReference type="InterPro" id="IPR017901">
    <property type="entry name" value="C-CAP_CF_C-like"/>
</dbReference>
<evidence type="ECO:0000256" key="4">
    <source>
        <dbReference type="ARBA" id="ARBA00022990"/>
    </source>
</evidence>
<proteinExistence type="inferred from homology"/>
<evidence type="ECO:0000256" key="3">
    <source>
        <dbReference type="ARBA" id="ARBA00022490"/>
    </source>
</evidence>
<dbReference type="InterPro" id="IPR038397">
    <property type="entry name" value="TBCC_N_sf"/>
</dbReference>
<comment type="similarity">
    <text evidence="2">Belongs to the TBCC family.</text>
</comment>
<evidence type="ECO:0000313" key="8">
    <source>
        <dbReference type="WBParaSite" id="MCU_006504-RA"/>
    </source>
</evidence>
<dbReference type="InterPro" id="IPR031925">
    <property type="entry name" value="TBCC_N"/>
</dbReference>
<dbReference type="PANTHER" id="PTHR15139:SF0">
    <property type="entry name" value="TUBULIN-SPECIFIC CHAPERONE C"/>
    <property type="match status" value="1"/>
</dbReference>